<evidence type="ECO:0008006" key="3">
    <source>
        <dbReference type="Google" id="ProtNLM"/>
    </source>
</evidence>
<dbReference type="InterPro" id="IPR036278">
    <property type="entry name" value="Sialidase_sf"/>
</dbReference>
<evidence type="ECO:0000313" key="1">
    <source>
        <dbReference type="EMBL" id="PZF89916.1"/>
    </source>
</evidence>
<dbReference type="Proteomes" id="UP000248627">
    <property type="component" value="Unassembled WGS sequence"/>
</dbReference>
<dbReference type="AlphaFoldDB" id="A0A2W2CY05"/>
<accession>A0A2W2CY05</accession>
<name>A0A2W2CY05_9ACTN</name>
<sequence>SVRSVAGGGDRVAVATVDGDGHRLWFSADAGDSWRAVSVPVAVPSGGDVGLAVTLHGDQLVVLADPGTGARAWWGSMSAGG</sequence>
<protein>
    <recommendedName>
        <fullName evidence="3">Glycosyl hydrolase</fullName>
    </recommendedName>
</protein>
<keyword evidence="2" id="KW-1185">Reference proteome</keyword>
<feature type="non-terminal residue" evidence="1">
    <location>
        <position position="1"/>
    </location>
</feature>
<dbReference type="SUPFAM" id="SSF50939">
    <property type="entry name" value="Sialidases"/>
    <property type="match status" value="1"/>
</dbReference>
<reference evidence="1 2" key="1">
    <citation type="submission" date="2018-01" db="EMBL/GenBank/DDBJ databases">
        <title>Draft genome sequence of Jishengella endophytica.</title>
        <authorList>
            <person name="Sahin N."/>
            <person name="Ay H."/>
            <person name="Saygin H."/>
        </authorList>
    </citation>
    <scope>NUCLEOTIDE SEQUENCE [LARGE SCALE GENOMIC DNA]</scope>
    <source>
        <strain evidence="1 2">DSM 45430</strain>
    </source>
</reference>
<gene>
    <name evidence="1" type="ORF">C1I93_23405</name>
</gene>
<comment type="caution">
    <text evidence="1">The sequence shown here is derived from an EMBL/GenBank/DDBJ whole genome shotgun (WGS) entry which is preliminary data.</text>
</comment>
<organism evidence="1 2">
    <name type="scientific">Micromonospora endophytica</name>
    <dbReference type="NCBI Taxonomy" id="515350"/>
    <lineage>
        <taxon>Bacteria</taxon>
        <taxon>Bacillati</taxon>
        <taxon>Actinomycetota</taxon>
        <taxon>Actinomycetes</taxon>
        <taxon>Micromonosporales</taxon>
        <taxon>Micromonosporaceae</taxon>
        <taxon>Micromonospora</taxon>
    </lineage>
</organism>
<dbReference type="EMBL" id="POTX01000204">
    <property type="protein sequence ID" value="PZF89916.1"/>
    <property type="molecule type" value="Genomic_DNA"/>
</dbReference>
<evidence type="ECO:0000313" key="2">
    <source>
        <dbReference type="Proteomes" id="UP000248627"/>
    </source>
</evidence>
<proteinExistence type="predicted"/>